<comment type="caution">
    <text evidence="4">The sequence shown here is derived from an EMBL/GenBank/DDBJ whole genome shotgun (WGS) entry which is preliminary data.</text>
</comment>
<protein>
    <submittedName>
        <fullName evidence="4">NAD(P)H dehydrogenase (Quinone)</fullName>
    </submittedName>
</protein>
<keyword evidence="2" id="KW-0560">Oxidoreductase</keyword>
<dbReference type="Gene3D" id="3.40.50.360">
    <property type="match status" value="1"/>
</dbReference>
<dbReference type="PANTHER" id="PTHR10204">
    <property type="entry name" value="NAD P H OXIDOREDUCTASE-RELATED"/>
    <property type="match status" value="1"/>
</dbReference>
<evidence type="ECO:0000313" key="5">
    <source>
        <dbReference type="Proteomes" id="UP000323166"/>
    </source>
</evidence>
<dbReference type="EMBL" id="VNHM01000009">
    <property type="protein sequence ID" value="TYO95052.1"/>
    <property type="molecule type" value="Genomic_DNA"/>
</dbReference>
<dbReference type="InterPro" id="IPR029039">
    <property type="entry name" value="Flavoprotein-like_sf"/>
</dbReference>
<dbReference type="Pfam" id="PF02525">
    <property type="entry name" value="Flavodoxin_2"/>
    <property type="match status" value="1"/>
</dbReference>
<evidence type="ECO:0000256" key="1">
    <source>
        <dbReference type="ARBA" id="ARBA00006252"/>
    </source>
</evidence>
<dbReference type="RefSeq" id="WP_166511792.1">
    <property type="nucleotide sequence ID" value="NZ_VNHM01000009.1"/>
</dbReference>
<dbReference type="Proteomes" id="UP000323166">
    <property type="component" value="Unassembled WGS sequence"/>
</dbReference>
<comment type="similarity">
    <text evidence="1">Belongs to the NAD(P)H dehydrogenase (quinone) family.</text>
</comment>
<dbReference type="PANTHER" id="PTHR10204:SF34">
    <property type="entry name" value="NAD(P)H DEHYDROGENASE [QUINONE] 1 ISOFORM 1"/>
    <property type="match status" value="1"/>
</dbReference>
<gene>
    <name evidence="4" type="ORF">LX24_01779</name>
</gene>
<keyword evidence="5" id="KW-1185">Reference proteome</keyword>
<dbReference type="AlphaFoldDB" id="A0A5S4ZQR4"/>
<evidence type="ECO:0000256" key="2">
    <source>
        <dbReference type="ARBA" id="ARBA00023002"/>
    </source>
</evidence>
<dbReference type="GO" id="GO:0003955">
    <property type="term" value="F:NAD(P)H dehydrogenase (quinone) activity"/>
    <property type="evidence" value="ECO:0007669"/>
    <property type="project" value="TreeGrafter"/>
</dbReference>
<reference evidence="4 5" key="1">
    <citation type="submission" date="2019-07" db="EMBL/GenBank/DDBJ databases">
        <title>Genomic Encyclopedia of Type Strains, Phase I: the one thousand microbial genomes (KMG-I) project.</title>
        <authorList>
            <person name="Kyrpides N."/>
        </authorList>
    </citation>
    <scope>NUCLEOTIDE SEQUENCE [LARGE SCALE GENOMIC DNA]</scope>
    <source>
        <strain evidence="4 5">DSM 6562</strain>
    </source>
</reference>
<accession>A0A5S4ZQR4</accession>
<evidence type="ECO:0000313" key="4">
    <source>
        <dbReference type="EMBL" id="TYO95052.1"/>
    </source>
</evidence>
<feature type="domain" description="Flavodoxin-like fold" evidence="3">
    <location>
        <begin position="1"/>
        <end position="187"/>
    </location>
</feature>
<dbReference type="InterPro" id="IPR051545">
    <property type="entry name" value="NAD(P)H_dehydrogenase_qn"/>
</dbReference>
<sequence>MNALVIYCHPNPKSFNAAILDVVKQELEQKGAKIKVKDLYAMNWNPVLSAADFQKFLAGEKPEDIAREQADVVWADVLVLISPIWWFSIPAMLKGYIDRVMSQGFAYEYTPTGPRGLLTGKRAAVITTSGADENTANQTGMMKALNTSFIHGTFTFCGFADAKHINCYAVPMVSDEERKQMLSAVREFIKNI</sequence>
<proteinExistence type="inferred from homology"/>
<dbReference type="InterPro" id="IPR003680">
    <property type="entry name" value="Flavodoxin_fold"/>
</dbReference>
<dbReference type="SUPFAM" id="SSF52218">
    <property type="entry name" value="Flavoproteins"/>
    <property type="match status" value="1"/>
</dbReference>
<organism evidence="4 5">
    <name type="scientific">Desulfallas thermosapovorans DSM 6562</name>
    <dbReference type="NCBI Taxonomy" id="1121431"/>
    <lineage>
        <taxon>Bacteria</taxon>
        <taxon>Bacillati</taxon>
        <taxon>Bacillota</taxon>
        <taxon>Clostridia</taxon>
        <taxon>Eubacteriales</taxon>
        <taxon>Desulfallaceae</taxon>
        <taxon>Desulfallas</taxon>
    </lineage>
</organism>
<name>A0A5S4ZQR4_9FIRM</name>
<dbReference type="GO" id="GO:0005829">
    <property type="term" value="C:cytosol"/>
    <property type="evidence" value="ECO:0007669"/>
    <property type="project" value="TreeGrafter"/>
</dbReference>
<evidence type="ECO:0000259" key="3">
    <source>
        <dbReference type="Pfam" id="PF02525"/>
    </source>
</evidence>